<dbReference type="Pfam" id="PF25601">
    <property type="entry name" value="AAA_lid_14"/>
    <property type="match status" value="1"/>
</dbReference>
<dbReference type="InterPro" id="IPR025943">
    <property type="entry name" value="Sigma_54_int_dom_ATP-bd_2"/>
</dbReference>
<dbReference type="InterPro" id="IPR002078">
    <property type="entry name" value="Sigma_54_int"/>
</dbReference>
<dbReference type="InterPro" id="IPR027417">
    <property type="entry name" value="P-loop_NTPase"/>
</dbReference>
<dbReference type="PROSITE" id="PS00688">
    <property type="entry name" value="SIGMA54_INTERACT_3"/>
    <property type="match status" value="1"/>
</dbReference>
<dbReference type="InterPro" id="IPR003593">
    <property type="entry name" value="AAA+_ATPase"/>
</dbReference>
<dbReference type="PROSITE" id="PS00676">
    <property type="entry name" value="SIGMA54_INTERACT_2"/>
    <property type="match status" value="1"/>
</dbReference>
<dbReference type="PANTHER" id="PTHR32071">
    <property type="entry name" value="TRANSCRIPTIONAL REGULATORY PROTEIN"/>
    <property type="match status" value="1"/>
</dbReference>
<protein>
    <submittedName>
        <fullName evidence="8">Sigma-54 interaction domain-containing protein</fullName>
    </submittedName>
</protein>
<organism evidence="8 9">
    <name type="scientific">Pedobacter jamesrossensis</name>
    <dbReference type="NCBI Taxonomy" id="1908238"/>
    <lineage>
        <taxon>Bacteria</taxon>
        <taxon>Pseudomonadati</taxon>
        <taxon>Bacteroidota</taxon>
        <taxon>Sphingobacteriia</taxon>
        <taxon>Sphingobacteriales</taxon>
        <taxon>Sphingobacteriaceae</taxon>
        <taxon>Pedobacter</taxon>
    </lineage>
</organism>
<dbReference type="PROSITE" id="PS00675">
    <property type="entry name" value="SIGMA54_INTERACT_1"/>
    <property type="match status" value="1"/>
</dbReference>
<proteinExistence type="predicted"/>
<evidence type="ECO:0000256" key="2">
    <source>
        <dbReference type="ARBA" id="ARBA00022840"/>
    </source>
</evidence>
<dbReference type="PROSITE" id="PS50045">
    <property type="entry name" value="SIGMA54_INTERACT_4"/>
    <property type="match status" value="1"/>
</dbReference>
<dbReference type="PANTHER" id="PTHR32071:SF57">
    <property type="entry name" value="C4-DICARBOXYLATE TRANSPORT TRANSCRIPTIONAL REGULATORY PROTEIN DCTD"/>
    <property type="match status" value="1"/>
</dbReference>
<evidence type="ECO:0000313" key="9">
    <source>
        <dbReference type="Proteomes" id="UP001595792"/>
    </source>
</evidence>
<keyword evidence="4" id="KW-0238">DNA-binding</keyword>
<comment type="caution">
    <text evidence="8">The sequence shown here is derived from an EMBL/GenBank/DDBJ whole genome shotgun (WGS) entry which is preliminary data.</text>
</comment>
<dbReference type="Gene3D" id="3.30.450.40">
    <property type="match status" value="3"/>
</dbReference>
<dbReference type="Gene3D" id="1.10.10.60">
    <property type="entry name" value="Homeodomain-like"/>
    <property type="match status" value="1"/>
</dbReference>
<evidence type="ECO:0000256" key="3">
    <source>
        <dbReference type="ARBA" id="ARBA00023015"/>
    </source>
</evidence>
<keyword evidence="9" id="KW-1185">Reference proteome</keyword>
<keyword evidence="6" id="KW-0175">Coiled coil</keyword>
<keyword evidence="5" id="KW-0804">Transcription</keyword>
<evidence type="ECO:0000256" key="6">
    <source>
        <dbReference type="SAM" id="Coils"/>
    </source>
</evidence>
<evidence type="ECO:0000313" key="8">
    <source>
        <dbReference type="EMBL" id="MFC4196627.1"/>
    </source>
</evidence>
<dbReference type="SMART" id="SM00382">
    <property type="entry name" value="AAA"/>
    <property type="match status" value="1"/>
</dbReference>
<feature type="domain" description="Sigma-54 factor interaction" evidence="7">
    <location>
        <begin position="579"/>
        <end position="808"/>
    </location>
</feature>
<dbReference type="InterPro" id="IPR029016">
    <property type="entry name" value="GAF-like_dom_sf"/>
</dbReference>
<dbReference type="SUPFAM" id="SSF46689">
    <property type="entry name" value="Homeodomain-like"/>
    <property type="match status" value="1"/>
</dbReference>
<dbReference type="Pfam" id="PF00158">
    <property type="entry name" value="Sigma54_activat"/>
    <property type="match status" value="1"/>
</dbReference>
<dbReference type="Gene3D" id="1.10.8.60">
    <property type="match status" value="1"/>
</dbReference>
<accession>A0ABV8NM43</accession>
<feature type="coiled-coil region" evidence="6">
    <location>
        <begin position="549"/>
        <end position="576"/>
    </location>
</feature>
<dbReference type="InterPro" id="IPR025662">
    <property type="entry name" value="Sigma_54_int_dom_ATP-bd_1"/>
</dbReference>
<dbReference type="CDD" id="cd00009">
    <property type="entry name" value="AAA"/>
    <property type="match status" value="1"/>
</dbReference>
<gene>
    <name evidence="8" type="ORF">ACFOUY_07955</name>
</gene>
<keyword evidence="2" id="KW-0067">ATP-binding</keyword>
<dbReference type="InterPro" id="IPR009057">
    <property type="entry name" value="Homeodomain-like_sf"/>
</dbReference>
<dbReference type="InterPro" id="IPR025944">
    <property type="entry name" value="Sigma_54_int_dom_CS"/>
</dbReference>
<dbReference type="InterPro" id="IPR058031">
    <property type="entry name" value="AAA_lid_NorR"/>
</dbReference>
<evidence type="ECO:0000259" key="7">
    <source>
        <dbReference type="PROSITE" id="PS50045"/>
    </source>
</evidence>
<evidence type="ECO:0000256" key="5">
    <source>
        <dbReference type="ARBA" id="ARBA00023163"/>
    </source>
</evidence>
<keyword evidence="1" id="KW-0547">Nucleotide-binding</keyword>
<sequence>MEKGITFPTSLLKLNGEMANFKSDEECEPLTQLFSLSEKISAARSIIELVKNVEEPFKKLFSVNKFAFVLRDKSSKCHIFLSGDVKCGDAFPQHRILSDSFLDRTVRLGEFDIYGPGEISKNIDSAAQNSRWYSAAADNFFGFSLSKGTDVLGVLLMEGQSTRTVQETDFSFAQSISSQLSLAISNIYALNEIRRQDRERQLLLDLNAHIATVRDTNELLGIINDHLKNTIGFSHTLIGTVNEDGLTTSAFLLDPNSAPKNHPMYADAKCVRYAINDGFMNICADQSDPVLFDLDELIIDESTPLYIKLNYESGIRHLAMSRFRKNNNVFGFWMLFFPEGHCPSKACLSLISGISSQISIAVSNVKANEEIERREKEKSTLLKFSNDLASSTKKDVLERVVKQQLSALFSIENFSLHAVRENKKEHELVLSDPDADFSQYDILEDFSNGLILTSDSIFSRAINLEEPDFITLGRPNNPGSASLSELFKTPLSLLVIPIKIESEVIGILSFTSDRKDPEFLDGNLFRSVCSQIAISLANLEAREATKLHIKEISRSNVQLEDEKTYLQQEIDTFQNSSEVIGSSTEMSQVFKLVSQVASSVSTVLLLGETGTGKELIARAIHNASPRRDQLMVKVNCAALPANLIESELFGHERGSFTGATERRIGKFELANNGTLFLDEIGEMPLDLQVKLLRALQEREIERIGGKGTIKVNVRVIAATNRDLEKEMEAGNFRSDLFYRLNIFPISLPALRDRKSDIPELANFFMLRFAKRSGKKISDISKKAMQELTEYSWPGNIRELEHQLERTVLLTNDHIIREFHLPCKKQLKNFENVTNGFDMSTLEENERKHILSILMHCNGRIAGVNGAASVLGIPSSTLSSRMRKLGIKRQHQV</sequence>
<evidence type="ECO:0000256" key="4">
    <source>
        <dbReference type="ARBA" id="ARBA00023125"/>
    </source>
</evidence>
<dbReference type="EMBL" id="JBHSBY010000035">
    <property type="protein sequence ID" value="MFC4196627.1"/>
    <property type="molecule type" value="Genomic_DNA"/>
</dbReference>
<dbReference type="SUPFAM" id="SSF55781">
    <property type="entry name" value="GAF domain-like"/>
    <property type="match status" value="3"/>
</dbReference>
<evidence type="ECO:0000256" key="1">
    <source>
        <dbReference type="ARBA" id="ARBA00022741"/>
    </source>
</evidence>
<dbReference type="SUPFAM" id="SSF52540">
    <property type="entry name" value="P-loop containing nucleoside triphosphate hydrolases"/>
    <property type="match status" value="1"/>
</dbReference>
<dbReference type="Gene3D" id="3.40.50.300">
    <property type="entry name" value="P-loop containing nucleotide triphosphate hydrolases"/>
    <property type="match status" value="1"/>
</dbReference>
<dbReference type="Proteomes" id="UP001595792">
    <property type="component" value="Unassembled WGS sequence"/>
</dbReference>
<keyword evidence="3" id="KW-0805">Transcription regulation</keyword>
<name>A0ABV8NM43_9SPHI</name>
<reference evidence="9" key="1">
    <citation type="journal article" date="2019" name="Int. J. Syst. Evol. Microbiol.">
        <title>The Global Catalogue of Microorganisms (GCM) 10K type strain sequencing project: providing services to taxonomists for standard genome sequencing and annotation.</title>
        <authorList>
            <consortium name="The Broad Institute Genomics Platform"/>
            <consortium name="The Broad Institute Genome Sequencing Center for Infectious Disease"/>
            <person name="Wu L."/>
            <person name="Ma J."/>
        </authorList>
    </citation>
    <scope>NUCLEOTIDE SEQUENCE [LARGE SCALE GENOMIC DNA]</scope>
    <source>
        <strain evidence="9">CCM 8689</strain>
    </source>
</reference>
<dbReference type="RefSeq" id="WP_378959960.1">
    <property type="nucleotide sequence ID" value="NZ_JBHRXC010000001.1"/>
</dbReference>